<dbReference type="OrthoDB" id="9795222at2"/>
<dbReference type="GO" id="GO:0004650">
    <property type="term" value="F:polygalacturonase activity"/>
    <property type="evidence" value="ECO:0007669"/>
    <property type="project" value="InterPro"/>
</dbReference>
<dbReference type="SUPFAM" id="SSF51126">
    <property type="entry name" value="Pectin lyase-like"/>
    <property type="match status" value="1"/>
</dbReference>
<accession>A0A1L8WQW5</accession>
<comment type="similarity">
    <text evidence="1 4">Belongs to the glycosyl hydrolase 28 family.</text>
</comment>
<sequence>MAYDILAFGASTKILNTEAIQQAIDLASKNGGGQVKIPAGEFLTGALFLKTNVELHLSAGAILKFSDNPKDYPVVMSRWEGVHREVYASCIYAQEQMNIAITGLGTLDGNGMKWWDTFRDAPENLAYPRPKLVSFHDCQRIIMKDIQLINSPSWTINPILCRNLTFDNLIILNPADSPNTDGIDPESCENVRISNCHIDVGDDCIAIKSGTEDLKEKIPCENITITITNCTMVHGHGGVVLGSEMSGDIRNIVLSNCVFQETDRGIRLKSRRGRGGIVEDIRINNIVMDQVMCPFILNLYYFYGPRGKEPYVWKKTVYPIDERTPQFRRIHFSDITARNVHAAAGFIYGLAEQFIQELTFDRIDISMAQKAKPGIPAMMTGLSVMSKQGFYLGFSKNIAFHQVSLENHEGPAFLLENTQQIEITKLRSTQSNDLNELIVEKKSAYETD</sequence>
<dbReference type="Gene3D" id="2.160.20.10">
    <property type="entry name" value="Single-stranded right-handed beta-helix, Pectin lyase-like"/>
    <property type="match status" value="1"/>
</dbReference>
<dbReference type="InterPro" id="IPR012334">
    <property type="entry name" value="Pectin_lyas_fold"/>
</dbReference>
<name>A0A1L8WQW5_9ENTE</name>
<evidence type="ECO:0000256" key="2">
    <source>
        <dbReference type="ARBA" id="ARBA00022801"/>
    </source>
</evidence>
<dbReference type="PANTHER" id="PTHR31339:SF9">
    <property type="entry name" value="PLASMIN AND FIBRONECTIN-BINDING PROTEIN A"/>
    <property type="match status" value="1"/>
</dbReference>
<protein>
    <submittedName>
        <fullName evidence="5">Polygalacturonase</fullName>
    </submittedName>
</protein>
<evidence type="ECO:0000313" key="5">
    <source>
        <dbReference type="EMBL" id="OJG83385.1"/>
    </source>
</evidence>
<dbReference type="STRING" id="150033.RV14_GL001743"/>
<dbReference type="Pfam" id="PF00295">
    <property type="entry name" value="Glyco_hydro_28"/>
    <property type="match status" value="1"/>
</dbReference>
<dbReference type="InterPro" id="IPR011050">
    <property type="entry name" value="Pectin_lyase_fold/virulence"/>
</dbReference>
<dbReference type="SMART" id="SM00710">
    <property type="entry name" value="PbH1"/>
    <property type="match status" value="4"/>
</dbReference>
<gene>
    <name evidence="5" type="ORF">RV14_GL001743</name>
</gene>
<evidence type="ECO:0000256" key="3">
    <source>
        <dbReference type="ARBA" id="ARBA00023295"/>
    </source>
</evidence>
<dbReference type="PANTHER" id="PTHR31339">
    <property type="entry name" value="PECTIN LYASE-RELATED"/>
    <property type="match status" value="1"/>
</dbReference>
<proteinExistence type="inferred from homology"/>
<dbReference type="EMBL" id="JXLB01000004">
    <property type="protein sequence ID" value="OJG83385.1"/>
    <property type="molecule type" value="Genomic_DNA"/>
</dbReference>
<keyword evidence="2 4" id="KW-0378">Hydrolase</keyword>
<reference evidence="5 6" key="1">
    <citation type="submission" date="2014-12" db="EMBL/GenBank/DDBJ databases">
        <title>Draft genome sequences of 29 type strains of Enterococci.</title>
        <authorList>
            <person name="Zhong Z."/>
            <person name="Sun Z."/>
            <person name="Liu W."/>
            <person name="Zhang W."/>
            <person name="Zhang H."/>
        </authorList>
    </citation>
    <scope>NUCLEOTIDE SEQUENCE [LARGE SCALE GENOMIC DNA]</scope>
    <source>
        <strain evidence="5 6">DSM 15687</strain>
    </source>
</reference>
<evidence type="ECO:0000313" key="6">
    <source>
        <dbReference type="Proteomes" id="UP000182152"/>
    </source>
</evidence>
<dbReference type="InterPro" id="IPR051801">
    <property type="entry name" value="GH28_Enzymes"/>
</dbReference>
<keyword evidence="3 4" id="KW-0326">Glycosidase</keyword>
<keyword evidence="6" id="KW-1185">Reference proteome</keyword>
<dbReference type="InterPro" id="IPR000743">
    <property type="entry name" value="Glyco_hydro_28"/>
</dbReference>
<dbReference type="InterPro" id="IPR006626">
    <property type="entry name" value="PbH1"/>
</dbReference>
<evidence type="ECO:0000256" key="1">
    <source>
        <dbReference type="ARBA" id="ARBA00008834"/>
    </source>
</evidence>
<organism evidence="5 6">
    <name type="scientific">Enterococcus ratti</name>
    <dbReference type="NCBI Taxonomy" id="150033"/>
    <lineage>
        <taxon>Bacteria</taxon>
        <taxon>Bacillati</taxon>
        <taxon>Bacillota</taxon>
        <taxon>Bacilli</taxon>
        <taxon>Lactobacillales</taxon>
        <taxon>Enterococcaceae</taxon>
        <taxon>Enterococcus</taxon>
    </lineage>
</organism>
<comment type="caution">
    <text evidence="5">The sequence shown here is derived from an EMBL/GenBank/DDBJ whole genome shotgun (WGS) entry which is preliminary data.</text>
</comment>
<evidence type="ECO:0000256" key="4">
    <source>
        <dbReference type="RuleBase" id="RU361169"/>
    </source>
</evidence>
<dbReference type="PROSITE" id="PS00502">
    <property type="entry name" value="POLYGALACTURONASE"/>
    <property type="match status" value="1"/>
</dbReference>
<dbReference type="RefSeq" id="WP_071854846.1">
    <property type="nucleotide sequence ID" value="NZ_JXLB01000004.1"/>
</dbReference>
<dbReference type="GO" id="GO:0005975">
    <property type="term" value="P:carbohydrate metabolic process"/>
    <property type="evidence" value="ECO:0007669"/>
    <property type="project" value="InterPro"/>
</dbReference>
<dbReference type="Proteomes" id="UP000182152">
    <property type="component" value="Unassembled WGS sequence"/>
</dbReference>
<dbReference type="AlphaFoldDB" id="A0A1L8WQW5"/>